<proteinExistence type="inferred from homology"/>
<dbReference type="Proteomes" id="UP001597058">
    <property type="component" value="Unassembled WGS sequence"/>
</dbReference>
<evidence type="ECO:0000256" key="8">
    <source>
        <dbReference type="SAM" id="MobiDB-lite"/>
    </source>
</evidence>
<dbReference type="InterPro" id="IPR013324">
    <property type="entry name" value="RNA_pol_sigma_r3/r4-like"/>
</dbReference>
<dbReference type="Gene3D" id="1.10.1740.10">
    <property type="match status" value="1"/>
</dbReference>
<dbReference type="InterPro" id="IPR013325">
    <property type="entry name" value="RNA_pol_sigma_r2"/>
</dbReference>
<comment type="subunit">
    <text evidence="2">Interacts transiently with the RNA polymerase catalytic core formed by RpoA, RpoB, RpoC and RpoZ (2 alpha, 1 beta, 1 beta' and 1 omega subunit) to form the RNA polymerase holoenzyme that can initiate transcription.</text>
</comment>
<evidence type="ECO:0000259" key="10">
    <source>
        <dbReference type="Pfam" id="PF08281"/>
    </source>
</evidence>
<dbReference type="InterPro" id="IPR014284">
    <property type="entry name" value="RNA_pol_sigma-70_dom"/>
</dbReference>
<dbReference type="Pfam" id="PF04542">
    <property type="entry name" value="Sigma70_r2"/>
    <property type="match status" value="1"/>
</dbReference>
<dbReference type="Pfam" id="PF12680">
    <property type="entry name" value="SnoaL_2"/>
    <property type="match status" value="1"/>
</dbReference>
<dbReference type="SUPFAM" id="SSF54427">
    <property type="entry name" value="NTF2-like"/>
    <property type="match status" value="1"/>
</dbReference>
<sequence length="509" mass="55824">MTDAVCRSCAKPLAGRAGRTGRSSVYCSAACRQKAYRERRAAPVDTARGLIEEVGRQVEALVPQPPSVFYSGVTDLASSVGRLRRIARVARDTANDDSVTRADVTKEPGSPVPGDEPATADHDAPQATAPRTSPDQGSGPRDSVTRPPAGRTSATRTPAGQQAVTQPSVTRTSVTQGSGPHAALGESDFAALVEPYRRELRVHCYRMAGSYDDAEDLVQETFLRAWRARDDFAGRASVRTWLYRIATNTCLDFQRRTARRPQRYEPLPGMNHGSAEPPARIIWLQPYPDEDLPSADDQPDALAVSRETMELVFLAAIQHLPPRQRAVLVLRDVLGLSAAETAEALEMTVASVNSALQRARPTLRDRLPRRRTEWTAEAGAREREVLGRYMAAAESLDLAAFTDLLSENIRLTMPPNPYWFVGRAALTEFLGISLDPASPLFLGHWRHLPARANGQLAAGGYVRRPGTTVYRAQVLDVLRIEGDRIVEITSFEPHLFPAFGLPLRLPADR</sequence>
<evidence type="ECO:0000256" key="3">
    <source>
        <dbReference type="ARBA" id="ARBA00023015"/>
    </source>
</evidence>
<keyword evidence="6 7" id="KW-0804">Transcription</keyword>
<dbReference type="InterPro" id="IPR007627">
    <property type="entry name" value="RNA_pol_sigma70_r2"/>
</dbReference>
<dbReference type="NCBIfam" id="NF006089">
    <property type="entry name" value="PRK08241.1"/>
    <property type="match status" value="1"/>
</dbReference>
<dbReference type="PANTHER" id="PTHR43133">
    <property type="entry name" value="RNA POLYMERASE ECF-TYPE SIGMA FACTO"/>
    <property type="match status" value="1"/>
</dbReference>
<dbReference type="NCBIfam" id="TIGR02960">
    <property type="entry name" value="SigX5"/>
    <property type="match status" value="1"/>
</dbReference>
<organism evidence="12 13">
    <name type="scientific">Streptomyces kaempferi</name>
    <dbReference type="NCBI Taxonomy" id="333725"/>
    <lineage>
        <taxon>Bacteria</taxon>
        <taxon>Bacillati</taxon>
        <taxon>Actinomycetota</taxon>
        <taxon>Actinomycetes</taxon>
        <taxon>Kitasatosporales</taxon>
        <taxon>Streptomycetaceae</taxon>
        <taxon>Streptomyces</taxon>
    </lineage>
</organism>
<name>A0ABW3XCZ4_9ACTN</name>
<dbReference type="RefSeq" id="WP_381241205.1">
    <property type="nucleotide sequence ID" value="NZ_JBHSKH010000086.1"/>
</dbReference>
<keyword evidence="5 7" id="KW-0238">DNA-binding</keyword>
<dbReference type="NCBIfam" id="TIGR02937">
    <property type="entry name" value="sigma70-ECF"/>
    <property type="match status" value="1"/>
</dbReference>
<reference evidence="13" key="1">
    <citation type="journal article" date="2019" name="Int. J. Syst. Evol. Microbiol.">
        <title>The Global Catalogue of Microorganisms (GCM) 10K type strain sequencing project: providing services to taxonomists for standard genome sequencing and annotation.</title>
        <authorList>
            <consortium name="The Broad Institute Genomics Platform"/>
            <consortium name="The Broad Institute Genome Sequencing Center for Infectious Disease"/>
            <person name="Wu L."/>
            <person name="Ma J."/>
        </authorList>
    </citation>
    <scope>NUCLEOTIDE SEQUENCE [LARGE SCALE GENOMIC DNA]</scope>
    <source>
        <strain evidence="13">CGMCC 4.7020</strain>
    </source>
</reference>
<feature type="compositionally biased region" description="Polar residues" evidence="8">
    <location>
        <begin position="152"/>
        <end position="178"/>
    </location>
</feature>
<protein>
    <recommendedName>
        <fullName evidence="7">RNA polymerase sigma factor</fullName>
    </recommendedName>
</protein>
<dbReference type="InterPro" id="IPR039425">
    <property type="entry name" value="RNA_pol_sigma-70-like"/>
</dbReference>
<evidence type="ECO:0000313" key="12">
    <source>
        <dbReference type="EMBL" id="MFD1307200.1"/>
    </source>
</evidence>
<dbReference type="InterPro" id="IPR032710">
    <property type="entry name" value="NTF2-like_dom_sf"/>
</dbReference>
<comment type="caution">
    <text evidence="12">The sequence shown here is derived from an EMBL/GenBank/DDBJ whole genome shotgun (WGS) entry which is preliminary data.</text>
</comment>
<feature type="compositionally biased region" description="Basic and acidic residues" evidence="8">
    <location>
        <begin position="91"/>
        <end position="106"/>
    </location>
</feature>
<dbReference type="InterPro" id="IPR000838">
    <property type="entry name" value="RNA_pol_sigma70_ECF_CS"/>
</dbReference>
<evidence type="ECO:0000256" key="4">
    <source>
        <dbReference type="ARBA" id="ARBA00023082"/>
    </source>
</evidence>
<feature type="domain" description="SnoaL-like" evidence="11">
    <location>
        <begin position="388"/>
        <end position="488"/>
    </location>
</feature>
<evidence type="ECO:0000313" key="13">
    <source>
        <dbReference type="Proteomes" id="UP001597058"/>
    </source>
</evidence>
<dbReference type="InterPro" id="IPR013249">
    <property type="entry name" value="RNA_pol_sigma70_r4_t2"/>
</dbReference>
<dbReference type="InterPro" id="IPR036388">
    <property type="entry name" value="WH-like_DNA-bd_sf"/>
</dbReference>
<dbReference type="PANTHER" id="PTHR43133:SF65">
    <property type="entry name" value="ECF RNA POLYMERASE SIGMA FACTOR SIGG"/>
    <property type="match status" value="1"/>
</dbReference>
<dbReference type="PROSITE" id="PS01063">
    <property type="entry name" value="SIGMA70_ECF"/>
    <property type="match status" value="1"/>
</dbReference>
<feature type="domain" description="RNA polymerase sigma-70 region 2" evidence="9">
    <location>
        <begin position="192"/>
        <end position="260"/>
    </location>
</feature>
<evidence type="ECO:0000256" key="1">
    <source>
        <dbReference type="ARBA" id="ARBA00010641"/>
    </source>
</evidence>
<gene>
    <name evidence="12" type="ORF">ACFQ5X_15260</name>
</gene>
<evidence type="ECO:0000259" key="9">
    <source>
        <dbReference type="Pfam" id="PF04542"/>
    </source>
</evidence>
<dbReference type="SUPFAM" id="SSF88946">
    <property type="entry name" value="Sigma2 domain of RNA polymerase sigma factors"/>
    <property type="match status" value="1"/>
</dbReference>
<feature type="region of interest" description="Disordered" evidence="8">
    <location>
        <begin position="91"/>
        <end position="183"/>
    </location>
</feature>
<dbReference type="CDD" id="cd06171">
    <property type="entry name" value="Sigma70_r4"/>
    <property type="match status" value="1"/>
</dbReference>
<dbReference type="Pfam" id="PF08281">
    <property type="entry name" value="Sigma70_r4_2"/>
    <property type="match status" value="1"/>
</dbReference>
<comment type="similarity">
    <text evidence="1 7">Belongs to the sigma-70 factor family. ECF subfamily.</text>
</comment>
<evidence type="ECO:0000256" key="7">
    <source>
        <dbReference type="RuleBase" id="RU000716"/>
    </source>
</evidence>
<keyword evidence="13" id="KW-1185">Reference proteome</keyword>
<dbReference type="InterPro" id="IPR037401">
    <property type="entry name" value="SnoaL-like"/>
</dbReference>
<evidence type="ECO:0000256" key="6">
    <source>
        <dbReference type="ARBA" id="ARBA00023163"/>
    </source>
</evidence>
<evidence type="ECO:0000256" key="2">
    <source>
        <dbReference type="ARBA" id="ARBA00011344"/>
    </source>
</evidence>
<dbReference type="Gene3D" id="1.10.10.10">
    <property type="entry name" value="Winged helix-like DNA-binding domain superfamily/Winged helix DNA-binding domain"/>
    <property type="match status" value="1"/>
</dbReference>
<dbReference type="Gene3D" id="3.10.450.50">
    <property type="match status" value="1"/>
</dbReference>
<evidence type="ECO:0000256" key="5">
    <source>
        <dbReference type="ARBA" id="ARBA00023125"/>
    </source>
</evidence>
<dbReference type="EMBL" id="JBHTMM010000016">
    <property type="protein sequence ID" value="MFD1307200.1"/>
    <property type="molecule type" value="Genomic_DNA"/>
</dbReference>
<feature type="domain" description="RNA polymerase sigma factor 70 region 4 type 2" evidence="10">
    <location>
        <begin position="313"/>
        <end position="360"/>
    </location>
</feature>
<keyword evidence="3 7" id="KW-0805">Transcription regulation</keyword>
<evidence type="ECO:0000259" key="11">
    <source>
        <dbReference type="Pfam" id="PF12680"/>
    </source>
</evidence>
<keyword evidence="4 7" id="KW-0731">Sigma factor</keyword>
<dbReference type="InterPro" id="IPR014305">
    <property type="entry name" value="RNA_pol_sigma-G_actinobac"/>
</dbReference>
<accession>A0ABW3XCZ4</accession>
<dbReference type="SUPFAM" id="SSF88659">
    <property type="entry name" value="Sigma3 and sigma4 domains of RNA polymerase sigma factors"/>
    <property type="match status" value="1"/>
</dbReference>